<reference evidence="1 2" key="1">
    <citation type="submission" date="2019-06" db="EMBL/GenBank/DDBJ databases">
        <title>Sequencing the genomes of 1000 actinobacteria strains.</title>
        <authorList>
            <person name="Klenk H.-P."/>
        </authorList>
    </citation>
    <scope>NUCLEOTIDE SEQUENCE [LARGE SCALE GENOMIC DNA]</scope>
    <source>
        <strain evidence="1 2">DSM 19828</strain>
    </source>
</reference>
<dbReference type="OrthoDB" id="5402478at2"/>
<name>A0A542ECV5_9MICO</name>
<keyword evidence="2" id="KW-1185">Reference proteome</keyword>
<protein>
    <submittedName>
        <fullName evidence="1">Polyketide cyclase/dehydrase/lipid transport protein</fullName>
    </submittedName>
</protein>
<gene>
    <name evidence="1" type="ORF">FB459_0563</name>
</gene>
<dbReference type="RefSeq" id="WP_141927377.1">
    <property type="nucleotide sequence ID" value="NZ_BAABCI010000015.1"/>
</dbReference>
<dbReference type="AlphaFoldDB" id="A0A542ECV5"/>
<dbReference type="Gene3D" id="3.30.530.20">
    <property type="match status" value="1"/>
</dbReference>
<accession>A0A542ECV5</accession>
<dbReference type="InterPro" id="IPR023393">
    <property type="entry name" value="START-like_dom_sf"/>
</dbReference>
<proteinExistence type="predicted"/>
<dbReference type="EMBL" id="VFMO01000001">
    <property type="protein sequence ID" value="TQJ13163.1"/>
    <property type="molecule type" value="Genomic_DNA"/>
</dbReference>
<sequence>MTRLFRFHSEFDLDAAPGRVFEALRDIDSWPLWWPQVHSVERIDDVSGHVAIRSVLPITFRIKLIALVEDSTSGTLKASLEGDLTGWTQFVVSPEAGRARLVYDQEAVATKRGYGLATSIGAPVLVLNHRLMMRAGMRALERRSAGTP</sequence>
<dbReference type="Proteomes" id="UP000320806">
    <property type="component" value="Unassembled WGS sequence"/>
</dbReference>
<dbReference type="InterPro" id="IPR019587">
    <property type="entry name" value="Polyketide_cyclase/dehydratase"/>
</dbReference>
<comment type="caution">
    <text evidence="1">The sequence shown here is derived from an EMBL/GenBank/DDBJ whole genome shotgun (WGS) entry which is preliminary data.</text>
</comment>
<evidence type="ECO:0000313" key="2">
    <source>
        <dbReference type="Proteomes" id="UP000320806"/>
    </source>
</evidence>
<dbReference type="SUPFAM" id="SSF55961">
    <property type="entry name" value="Bet v1-like"/>
    <property type="match status" value="1"/>
</dbReference>
<evidence type="ECO:0000313" key="1">
    <source>
        <dbReference type="EMBL" id="TQJ13163.1"/>
    </source>
</evidence>
<dbReference type="Pfam" id="PF10604">
    <property type="entry name" value="Polyketide_cyc2"/>
    <property type="match status" value="1"/>
</dbReference>
<organism evidence="1 2">
    <name type="scientific">Yimella lutea</name>
    <dbReference type="NCBI Taxonomy" id="587872"/>
    <lineage>
        <taxon>Bacteria</taxon>
        <taxon>Bacillati</taxon>
        <taxon>Actinomycetota</taxon>
        <taxon>Actinomycetes</taxon>
        <taxon>Micrococcales</taxon>
        <taxon>Dermacoccaceae</taxon>
        <taxon>Yimella</taxon>
    </lineage>
</organism>